<dbReference type="Gene3D" id="3.20.20.80">
    <property type="entry name" value="Glycosidases"/>
    <property type="match status" value="1"/>
</dbReference>
<protein>
    <recommendedName>
        <fullName evidence="12">DUF5110 domain-containing protein</fullName>
    </recommendedName>
</protein>
<sequence>MLVRWYHVGAFSPFFRAHAHIDTKRREPYLLDEPYKGMVKEILRRRYAMLPIWYTAFREASTTGLPVARPHYVAFPKDEAGFSIDDQYMVGSSGLLVKPVTEKGAKEASVYFPANEIFYDYNSYSLYRTSTTEGKTVTVAAELHQVPLFIRGGSVVPTRERPRRSASVMRYDPFTLRIALDPSGSARGELYLDDGVTFKHEQGQIVWREILSESSGKGIKLSSHDLTKQHLSSAVDSVALSTYDPANEFALSLSNVRVEKVIVLGLAYKPSSVRVGGKELEWEYVPGVASSGKKEGTSSQLTIKDPAVKISSDWEIVVLP</sequence>
<dbReference type="PANTHER" id="PTHR22762:SF54">
    <property type="entry name" value="BCDNA.GH04962"/>
    <property type="match status" value="1"/>
</dbReference>
<keyword evidence="11" id="KW-1185">Reference proteome</keyword>
<dbReference type="Pfam" id="PF01055">
    <property type="entry name" value="Glyco_hydro_31_2nd"/>
    <property type="match status" value="1"/>
</dbReference>
<evidence type="ECO:0000256" key="5">
    <source>
        <dbReference type="ARBA" id="ARBA00023180"/>
    </source>
</evidence>
<evidence type="ECO:0000259" key="8">
    <source>
        <dbReference type="Pfam" id="PF01055"/>
    </source>
</evidence>
<dbReference type="SUPFAM" id="SSF51445">
    <property type="entry name" value="(Trans)glycosidases"/>
    <property type="match status" value="1"/>
</dbReference>
<dbReference type="GO" id="GO:0017177">
    <property type="term" value="C:glucosidase II complex"/>
    <property type="evidence" value="ECO:0007669"/>
    <property type="project" value="TreeGrafter"/>
</dbReference>
<dbReference type="GO" id="GO:0006491">
    <property type="term" value="P:N-glycan processing"/>
    <property type="evidence" value="ECO:0007669"/>
    <property type="project" value="TreeGrafter"/>
</dbReference>
<dbReference type="Gene3D" id="2.60.40.1180">
    <property type="entry name" value="Golgi alpha-mannosidase II"/>
    <property type="match status" value="2"/>
</dbReference>
<dbReference type="InterPro" id="IPR013780">
    <property type="entry name" value="Glyco_hydro_b"/>
</dbReference>
<evidence type="ECO:0000313" key="11">
    <source>
        <dbReference type="Proteomes" id="UP000308730"/>
    </source>
</evidence>
<evidence type="ECO:0000256" key="7">
    <source>
        <dbReference type="RuleBase" id="RU361185"/>
    </source>
</evidence>
<dbReference type="InterPro" id="IPR017853">
    <property type="entry name" value="GH"/>
</dbReference>
<comment type="caution">
    <text evidence="10">The sequence shown here is derived from an EMBL/GenBank/DDBJ whole genome shotgun (WGS) entry which is preliminary data.</text>
</comment>
<keyword evidence="4 7" id="KW-0378">Hydrolase</keyword>
<evidence type="ECO:0008006" key="12">
    <source>
        <dbReference type="Google" id="ProtNLM"/>
    </source>
</evidence>
<dbReference type="PANTHER" id="PTHR22762">
    <property type="entry name" value="ALPHA-GLUCOSIDASE"/>
    <property type="match status" value="1"/>
</dbReference>
<evidence type="ECO:0000256" key="4">
    <source>
        <dbReference type="ARBA" id="ARBA00022801"/>
    </source>
</evidence>
<feature type="domain" description="Glycoside hydrolase family 31 TIM barrel" evidence="8">
    <location>
        <begin position="1"/>
        <end position="56"/>
    </location>
</feature>
<proteinExistence type="inferred from homology"/>
<evidence type="ECO:0000256" key="3">
    <source>
        <dbReference type="ARBA" id="ARBA00022729"/>
    </source>
</evidence>
<dbReference type="AlphaFoldDB" id="A0A4S4MQG0"/>
<evidence type="ECO:0000259" key="9">
    <source>
        <dbReference type="Pfam" id="PF21365"/>
    </source>
</evidence>
<dbReference type="EMBL" id="SGPM01000260">
    <property type="protein sequence ID" value="THH27331.1"/>
    <property type="molecule type" value="Genomic_DNA"/>
</dbReference>
<dbReference type="InterPro" id="IPR048395">
    <property type="entry name" value="Glyco_hydro_31_C"/>
</dbReference>
<keyword evidence="6 7" id="KW-0326">Glycosidase</keyword>
<evidence type="ECO:0000256" key="1">
    <source>
        <dbReference type="ARBA" id="ARBA00004881"/>
    </source>
</evidence>
<keyword evidence="3" id="KW-0732">Signal</keyword>
<comment type="pathway">
    <text evidence="1">Glycan metabolism.</text>
</comment>
<dbReference type="GO" id="GO:0005975">
    <property type="term" value="P:carbohydrate metabolic process"/>
    <property type="evidence" value="ECO:0007669"/>
    <property type="project" value="InterPro"/>
</dbReference>
<dbReference type="Proteomes" id="UP000308730">
    <property type="component" value="Unassembled WGS sequence"/>
</dbReference>
<organism evidence="10 11">
    <name type="scientific">Antrodiella citrinella</name>
    <dbReference type="NCBI Taxonomy" id="2447956"/>
    <lineage>
        <taxon>Eukaryota</taxon>
        <taxon>Fungi</taxon>
        <taxon>Dikarya</taxon>
        <taxon>Basidiomycota</taxon>
        <taxon>Agaricomycotina</taxon>
        <taxon>Agaricomycetes</taxon>
        <taxon>Polyporales</taxon>
        <taxon>Steccherinaceae</taxon>
        <taxon>Antrodiella</taxon>
    </lineage>
</organism>
<dbReference type="Pfam" id="PF21365">
    <property type="entry name" value="Glyco_hydro_31_3rd"/>
    <property type="match status" value="1"/>
</dbReference>
<evidence type="ECO:0000256" key="2">
    <source>
        <dbReference type="ARBA" id="ARBA00007806"/>
    </source>
</evidence>
<name>A0A4S4MQG0_9APHY</name>
<comment type="similarity">
    <text evidence="2 7">Belongs to the glycosyl hydrolase 31 family.</text>
</comment>
<evidence type="ECO:0000313" key="10">
    <source>
        <dbReference type="EMBL" id="THH27331.1"/>
    </source>
</evidence>
<keyword evidence="5" id="KW-0325">Glycoprotein</keyword>
<evidence type="ECO:0000256" key="6">
    <source>
        <dbReference type="ARBA" id="ARBA00023295"/>
    </source>
</evidence>
<gene>
    <name evidence="10" type="ORF">EUX98_g6848</name>
</gene>
<dbReference type="GO" id="GO:0090599">
    <property type="term" value="F:alpha-glucosidase activity"/>
    <property type="evidence" value="ECO:0007669"/>
    <property type="project" value="TreeGrafter"/>
</dbReference>
<dbReference type="SUPFAM" id="SSF51011">
    <property type="entry name" value="Glycosyl hydrolase domain"/>
    <property type="match status" value="1"/>
</dbReference>
<accession>A0A4S4MQG0</accession>
<dbReference type="InterPro" id="IPR000322">
    <property type="entry name" value="Glyco_hydro_31_TIM"/>
</dbReference>
<reference evidence="10 11" key="1">
    <citation type="submission" date="2019-02" db="EMBL/GenBank/DDBJ databases">
        <title>Genome sequencing of the rare red list fungi Antrodiella citrinella (Flaviporus citrinellus).</title>
        <authorList>
            <person name="Buettner E."/>
            <person name="Kellner H."/>
        </authorList>
    </citation>
    <scope>NUCLEOTIDE SEQUENCE [LARGE SCALE GENOMIC DNA]</scope>
    <source>
        <strain evidence="10 11">DSM 108506</strain>
    </source>
</reference>
<feature type="domain" description="Glycosyl hydrolase family 31 C-terminal" evidence="9">
    <location>
        <begin position="64"/>
        <end position="156"/>
    </location>
</feature>
<dbReference type="OrthoDB" id="3237269at2759"/>